<gene>
    <name evidence="1" type="ORF">M9H77_30882</name>
</gene>
<comment type="caution">
    <text evidence="1">The sequence shown here is derived from an EMBL/GenBank/DDBJ whole genome shotgun (WGS) entry which is preliminary data.</text>
</comment>
<keyword evidence="2" id="KW-1185">Reference proteome</keyword>
<proteinExistence type="predicted"/>
<evidence type="ECO:0000313" key="1">
    <source>
        <dbReference type="EMBL" id="KAI5653695.1"/>
    </source>
</evidence>
<accession>A0ACB9ZYH1</accession>
<dbReference type="Proteomes" id="UP001060085">
    <property type="component" value="Linkage Group LG07"/>
</dbReference>
<reference evidence="2" key="1">
    <citation type="journal article" date="2023" name="Nat. Plants">
        <title>Single-cell RNA sequencing provides a high-resolution roadmap for understanding the multicellular compartmentation of specialized metabolism.</title>
        <authorList>
            <person name="Sun S."/>
            <person name="Shen X."/>
            <person name="Li Y."/>
            <person name="Li Y."/>
            <person name="Wang S."/>
            <person name="Li R."/>
            <person name="Zhang H."/>
            <person name="Shen G."/>
            <person name="Guo B."/>
            <person name="Wei J."/>
            <person name="Xu J."/>
            <person name="St-Pierre B."/>
            <person name="Chen S."/>
            <person name="Sun C."/>
        </authorList>
    </citation>
    <scope>NUCLEOTIDE SEQUENCE [LARGE SCALE GENOMIC DNA]</scope>
</reference>
<dbReference type="EMBL" id="CM044707">
    <property type="protein sequence ID" value="KAI5653695.1"/>
    <property type="molecule type" value="Genomic_DNA"/>
</dbReference>
<evidence type="ECO:0000313" key="2">
    <source>
        <dbReference type="Proteomes" id="UP001060085"/>
    </source>
</evidence>
<protein>
    <submittedName>
        <fullName evidence="1">Uncharacterized protein</fullName>
    </submittedName>
</protein>
<organism evidence="1 2">
    <name type="scientific">Catharanthus roseus</name>
    <name type="common">Madagascar periwinkle</name>
    <name type="synonym">Vinca rosea</name>
    <dbReference type="NCBI Taxonomy" id="4058"/>
    <lineage>
        <taxon>Eukaryota</taxon>
        <taxon>Viridiplantae</taxon>
        <taxon>Streptophyta</taxon>
        <taxon>Embryophyta</taxon>
        <taxon>Tracheophyta</taxon>
        <taxon>Spermatophyta</taxon>
        <taxon>Magnoliopsida</taxon>
        <taxon>eudicotyledons</taxon>
        <taxon>Gunneridae</taxon>
        <taxon>Pentapetalae</taxon>
        <taxon>asterids</taxon>
        <taxon>lamiids</taxon>
        <taxon>Gentianales</taxon>
        <taxon>Apocynaceae</taxon>
        <taxon>Rauvolfioideae</taxon>
        <taxon>Vinceae</taxon>
        <taxon>Catharanthinae</taxon>
        <taxon>Catharanthus</taxon>
    </lineage>
</organism>
<name>A0ACB9ZYH1_CATRO</name>
<sequence length="408" mass="43887">MSPIFIFFQLLFFIPSSISQPSFRPRGLYLSVTKDQSTSQYITTLQQRTPRVPLSLLTSAVNSYGLTVSKATGPAKPRCNNNTCSLFPGNPITSVSTIGEVAQDIVSLQSTNGSNSGPIVSVPKLLFVCGSTFLLEGLADGVKGIAGLGRANIGLPSQLANKFSFQRNFAVCLGSKDGVIYFGNRPYGTFPDDVLSRLLSFTPLLINPVSTAGSSFEGEPSSEYFIGLKSIEIKGQEVPINVTLLDINEQGRGGMKISTVNPYTTMEKSIYKSFIKAFDKALGVVPKVKSVKPFKRCYDATKIATARYGPDVPIIDLVLENATGNWRIFGVNSMVSINNSVMCLGFVDGGLETTTSIVIGGHQIVDNLLQFDLAASRLGFTSSLWNQRTTCNSFKVASNSMMGLASPI</sequence>